<sequence length="71" mass="8338">MGRKWELSCLYSLPGSPDPFASSQRRFFPLQNNNMRVARDRSNPEISLHRRYTTCCAISSHTHMICTYTWI</sequence>
<name>A0A974HNP0_XENLA</name>
<dbReference type="EMBL" id="CM004472">
    <property type="protein sequence ID" value="OCT84842.1"/>
    <property type="molecule type" value="Genomic_DNA"/>
</dbReference>
<accession>A0A974HNP0</accession>
<proteinExistence type="predicted"/>
<reference evidence="2" key="1">
    <citation type="journal article" date="2016" name="Nature">
        <title>Genome evolution in the allotetraploid frog Xenopus laevis.</title>
        <authorList>
            <person name="Session A.M."/>
            <person name="Uno Y."/>
            <person name="Kwon T."/>
            <person name="Chapman J.A."/>
            <person name="Toyoda A."/>
            <person name="Takahashi S."/>
            <person name="Fukui A."/>
            <person name="Hikosaka A."/>
            <person name="Suzuki A."/>
            <person name="Kondo M."/>
            <person name="van Heeringen S.J."/>
            <person name="Quigley I."/>
            <person name="Heinz S."/>
            <person name="Ogino H."/>
            <person name="Ochi H."/>
            <person name="Hellsten U."/>
            <person name="Lyons J.B."/>
            <person name="Simakov O."/>
            <person name="Putnam N."/>
            <person name="Stites J."/>
            <person name="Kuroki Y."/>
            <person name="Tanaka T."/>
            <person name="Michiue T."/>
            <person name="Watanabe M."/>
            <person name="Bogdanovic O."/>
            <person name="Lister R."/>
            <person name="Georgiou G."/>
            <person name="Paranjpe S.S."/>
            <person name="van Kruijsbergen I."/>
            <person name="Shu S."/>
            <person name="Carlson J."/>
            <person name="Kinoshita T."/>
            <person name="Ohta Y."/>
            <person name="Mawaribuchi S."/>
            <person name="Jenkins J."/>
            <person name="Grimwood J."/>
            <person name="Schmutz J."/>
            <person name="Mitros T."/>
            <person name="Mozaffari S.V."/>
            <person name="Suzuki Y."/>
            <person name="Haramoto Y."/>
            <person name="Yamamoto T.S."/>
            <person name="Takagi C."/>
            <person name="Heald R."/>
            <person name="Miller K."/>
            <person name="Haudenschild C."/>
            <person name="Kitzman J."/>
            <person name="Nakayama T."/>
            <person name="Izutsu Y."/>
            <person name="Robert J."/>
            <person name="Fortriede J."/>
            <person name="Burns K."/>
            <person name="Lotay V."/>
            <person name="Karimi K."/>
            <person name="Yasuoka Y."/>
            <person name="Dichmann D.S."/>
            <person name="Flajnik M.F."/>
            <person name="Houston D.W."/>
            <person name="Shendure J."/>
            <person name="DuPasquier L."/>
            <person name="Vize P.D."/>
            <person name="Zorn A.M."/>
            <person name="Ito M."/>
            <person name="Marcotte E.M."/>
            <person name="Wallingford J.B."/>
            <person name="Ito Y."/>
            <person name="Asashima M."/>
            <person name="Ueno N."/>
            <person name="Matsuda Y."/>
            <person name="Veenstra G.J."/>
            <person name="Fujiyama A."/>
            <person name="Harland R.M."/>
            <person name="Taira M."/>
            <person name="Rokhsar D.S."/>
        </authorList>
    </citation>
    <scope>NUCLEOTIDE SEQUENCE [LARGE SCALE GENOMIC DNA]</scope>
    <source>
        <strain evidence="2">J</strain>
    </source>
</reference>
<organism evidence="1 2">
    <name type="scientific">Xenopus laevis</name>
    <name type="common">African clawed frog</name>
    <dbReference type="NCBI Taxonomy" id="8355"/>
    <lineage>
        <taxon>Eukaryota</taxon>
        <taxon>Metazoa</taxon>
        <taxon>Chordata</taxon>
        <taxon>Craniata</taxon>
        <taxon>Vertebrata</taxon>
        <taxon>Euteleostomi</taxon>
        <taxon>Amphibia</taxon>
        <taxon>Batrachia</taxon>
        <taxon>Anura</taxon>
        <taxon>Pipoidea</taxon>
        <taxon>Pipidae</taxon>
        <taxon>Xenopodinae</taxon>
        <taxon>Xenopus</taxon>
        <taxon>Xenopus</taxon>
    </lineage>
</organism>
<evidence type="ECO:0000313" key="1">
    <source>
        <dbReference type="EMBL" id="OCT84842.1"/>
    </source>
</evidence>
<protein>
    <submittedName>
        <fullName evidence="1">Uncharacterized protein</fullName>
    </submittedName>
</protein>
<gene>
    <name evidence="1" type="ORF">XELAEV_18023000mg</name>
</gene>
<dbReference type="AlphaFoldDB" id="A0A974HNP0"/>
<dbReference type="Proteomes" id="UP000694892">
    <property type="component" value="Chromosome 4L"/>
</dbReference>
<evidence type="ECO:0000313" key="2">
    <source>
        <dbReference type="Proteomes" id="UP000694892"/>
    </source>
</evidence>